<feature type="transmembrane region" description="Helical" evidence="7">
    <location>
        <begin position="413"/>
        <end position="432"/>
    </location>
</feature>
<dbReference type="PANTHER" id="PTHR43243:SF4">
    <property type="entry name" value="CATIONIC AMINO ACID TRANSPORTER 4"/>
    <property type="match status" value="1"/>
</dbReference>
<gene>
    <name evidence="8" type="ORF">GCM10007925_12460</name>
</gene>
<dbReference type="PANTHER" id="PTHR43243">
    <property type="entry name" value="INNER MEMBRANE TRANSPORTER YGJI-RELATED"/>
    <property type="match status" value="1"/>
</dbReference>
<feature type="transmembrane region" description="Helical" evidence="7">
    <location>
        <begin position="275"/>
        <end position="294"/>
    </location>
</feature>
<feature type="transmembrane region" description="Helical" evidence="7">
    <location>
        <begin position="315"/>
        <end position="339"/>
    </location>
</feature>
<evidence type="ECO:0000256" key="7">
    <source>
        <dbReference type="SAM" id="Phobius"/>
    </source>
</evidence>
<keyword evidence="4 7" id="KW-1133">Transmembrane helix</keyword>
<name>A0ABQ5Z412_9SPHN</name>
<protein>
    <submittedName>
        <fullName evidence="8">Amino acid permease</fullName>
    </submittedName>
</protein>
<feature type="transmembrane region" description="Helical" evidence="7">
    <location>
        <begin position="470"/>
        <end position="489"/>
    </location>
</feature>
<feature type="transmembrane region" description="Helical" evidence="7">
    <location>
        <begin position="438"/>
        <end position="458"/>
    </location>
</feature>
<organism evidence="8 9">
    <name type="scientific">Sphingomonas astaxanthinifaciens DSM 22298</name>
    <dbReference type="NCBI Taxonomy" id="1123267"/>
    <lineage>
        <taxon>Bacteria</taxon>
        <taxon>Pseudomonadati</taxon>
        <taxon>Pseudomonadota</taxon>
        <taxon>Alphaproteobacteria</taxon>
        <taxon>Sphingomonadales</taxon>
        <taxon>Sphingomonadaceae</taxon>
        <taxon>Sphingomonas</taxon>
    </lineage>
</organism>
<evidence type="ECO:0000256" key="5">
    <source>
        <dbReference type="ARBA" id="ARBA00023136"/>
    </source>
</evidence>
<reference evidence="9" key="1">
    <citation type="journal article" date="2019" name="Int. J. Syst. Evol. Microbiol.">
        <title>The Global Catalogue of Microorganisms (GCM) 10K type strain sequencing project: providing services to taxonomists for standard genome sequencing and annotation.</title>
        <authorList>
            <consortium name="The Broad Institute Genomics Platform"/>
            <consortium name="The Broad Institute Genome Sequencing Center for Infectious Disease"/>
            <person name="Wu L."/>
            <person name="Ma J."/>
        </authorList>
    </citation>
    <scope>NUCLEOTIDE SEQUENCE [LARGE SCALE GENOMIC DNA]</scope>
    <source>
        <strain evidence="9">NBRC 102146</strain>
    </source>
</reference>
<dbReference type="Gene3D" id="1.20.1740.10">
    <property type="entry name" value="Amino acid/polyamine transporter I"/>
    <property type="match status" value="1"/>
</dbReference>
<feature type="transmembrane region" description="Helical" evidence="7">
    <location>
        <begin position="63"/>
        <end position="83"/>
    </location>
</feature>
<comment type="caution">
    <text evidence="8">The sequence shown here is derived from an EMBL/GenBank/DDBJ whole genome shotgun (WGS) entry which is preliminary data.</text>
</comment>
<feature type="transmembrane region" description="Helical" evidence="7">
    <location>
        <begin position="139"/>
        <end position="163"/>
    </location>
</feature>
<feature type="transmembrane region" description="Helical" evidence="7">
    <location>
        <begin position="95"/>
        <end position="118"/>
    </location>
</feature>
<evidence type="ECO:0000256" key="1">
    <source>
        <dbReference type="ARBA" id="ARBA00004141"/>
    </source>
</evidence>
<evidence type="ECO:0000256" key="2">
    <source>
        <dbReference type="ARBA" id="ARBA00022448"/>
    </source>
</evidence>
<evidence type="ECO:0000313" key="9">
    <source>
        <dbReference type="Proteomes" id="UP001156703"/>
    </source>
</evidence>
<keyword evidence="9" id="KW-1185">Reference proteome</keyword>
<evidence type="ECO:0000256" key="3">
    <source>
        <dbReference type="ARBA" id="ARBA00022692"/>
    </source>
</evidence>
<evidence type="ECO:0000256" key="6">
    <source>
        <dbReference type="SAM" id="MobiDB-lite"/>
    </source>
</evidence>
<comment type="subcellular location">
    <subcellularLocation>
        <location evidence="1">Membrane</location>
        <topology evidence="1">Multi-pass membrane protein</topology>
    </subcellularLocation>
</comment>
<dbReference type="InterPro" id="IPR002293">
    <property type="entry name" value="AA/rel_permease1"/>
</dbReference>
<feature type="region of interest" description="Disordered" evidence="6">
    <location>
        <begin position="1"/>
        <end position="29"/>
    </location>
</feature>
<dbReference type="PIRSF" id="PIRSF006060">
    <property type="entry name" value="AA_transporter"/>
    <property type="match status" value="1"/>
</dbReference>
<sequence length="548" mass="58505">MTIGLHEGNHPLGSARDKHTHKGNKINMASTAPRPGLLGRMTMRKSVAQVQRETQTSELKRSLGAWNLVLLGIGCIIGAGIFVRTGNAAALHAGPAVLISFVIAGIVCAFAGLCYAELSSTLPVSGSAYTYSYTTLGEFAAWIMGSLLLLEYGLAASVVAVGWSGYIVSLLGDIGLVIPRELTGPTGHAIMEAGVATGGNYLFNLPAFLVCITLSLLLVLGVSESAKVNNIIVAIKVTVLAAFIIVGGFILLSNLDKFTPNWHPFIPPNEGDGKFGWDGILRAASIVFFAYIGFEAVSTAGQEAKDPAKDMPIGIIGSLIACTVIYILVSIVLTLIVPYNQLNVPDPVAVAVDAFGPQWAWLASTIKVGAIIGLTSVILVLMYGQTRIFYTMARDGLLPRVFAKVHPKYQTPWVNTLLVGVIVACAAGFFDINTLGDMTSVGTLAAFGIVCLTVIWLRTTHPELPRGYKVPLYPVLPALGILSCFALIFTVETRVLIFFGWFMLGAIVLYFLYGMRNSELAKGHTVLADDEMPVYREDNPGGGTVHRD</sequence>
<keyword evidence="3 7" id="KW-0812">Transmembrane</keyword>
<evidence type="ECO:0000256" key="4">
    <source>
        <dbReference type="ARBA" id="ARBA00022989"/>
    </source>
</evidence>
<dbReference type="Proteomes" id="UP001156703">
    <property type="component" value="Unassembled WGS sequence"/>
</dbReference>
<evidence type="ECO:0000313" key="8">
    <source>
        <dbReference type="EMBL" id="GLR47534.1"/>
    </source>
</evidence>
<keyword evidence="2" id="KW-0813">Transport</keyword>
<proteinExistence type="predicted"/>
<feature type="transmembrane region" description="Helical" evidence="7">
    <location>
        <begin position="201"/>
        <end position="221"/>
    </location>
</feature>
<feature type="transmembrane region" description="Helical" evidence="7">
    <location>
        <begin position="233"/>
        <end position="255"/>
    </location>
</feature>
<accession>A0ABQ5Z412</accession>
<keyword evidence="5 7" id="KW-0472">Membrane</keyword>
<dbReference type="EMBL" id="BSOO01000010">
    <property type="protein sequence ID" value="GLR47534.1"/>
    <property type="molecule type" value="Genomic_DNA"/>
</dbReference>
<feature type="transmembrane region" description="Helical" evidence="7">
    <location>
        <begin position="495"/>
        <end position="513"/>
    </location>
</feature>
<feature type="transmembrane region" description="Helical" evidence="7">
    <location>
        <begin position="359"/>
        <end position="384"/>
    </location>
</feature>
<dbReference type="Pfam" id="PF13520">
    <property type="entry name" value="AA_permease_2"/>
    <property type="match status" value="1"/>
</dbReference>